<evidence type="ECO:0000259" key="1">
    <source>
        <dbReference type="PROSITE" id="PS50878"/>
    </source>
</evidence>
<dbReference type="AlphaFoldDB" id="A0AAD6QFZ5"/>
<dbReference type="Proteomes" id="UP001164929">
    <property type="component" value="Chromosome 7"/>
</dbReference>
<dbReference type="Pfam" id="PF00078">
    <property type="entry name" value="RVT_1"/>
    <property type="match status" value="1"/>
</dbReference>
<feature type="domain" description="Reverse transcriptase" evidence="1">
    <location>
        <begin position="1"/>
        <end position="232"/>
    </location>
</feature>
<comment type="caution">
    <text evidence="2">The sequence shown here is derived from an EMBL/GenBank/DDBJ whole genome shotgun (WGS) entry which is preliminary data.</text>
</comment>
<dbReference type="PANTHER" id="PTHR33116">
    <property type="entry name" value="REVERSE TRANSCRIPTASE ZINC-BINDING DOMAIN-CONTAINING PROTEIN-RELATED-RELATED"/>
    <property type="match status" value="1"/>
</dbReference>
<dbReference type="PANTHER" id="PTHR33116:SF84">
    <property type="entry name" value="RNA-DIRECTED DNA POLYMERASE"/>
    <property type="match status" value="1"/>
</dbReference>
<evidence type="ECO:0000313" key="2">
    <source>
        <dbReference type="EMBL" id="KAJ6989648.1"/>
    </source>
</evidence>
<protein>
    <recommendedName>
        <fullName evidence="1">Reverse transcriptase domain-containing protein</fullName>
    </recommendedName>
</protein>
<dbReference type="Pfam" id="PF13966">
    <property type="entry name" value="zf-RVT"/>
    <property type="match status" value="1"/>
</dbReference>
<reference evidence="2" key="1">
    <citation type="journal article" date="2023" name="Mol. Ecol. Resour.">
        <title>Chromosome-level genome assembly of a triploid poplar Populus alba 'Berolinensis'.</title>
        <authorList>
            <person name="Chen S."/>
            <person name="Yu Y."/>
            <person name="Wang X."/>
            <person name="Wang S."/>
            <person name="Zhang T."/>
            <person name="Zhou Y."/>
            <person name="He R."/>
            <person name="Meng N."/>
            <person name="Wang Y."/>
            <person name="Liu W."/>
            <person name="Liu Z."/>
            <person name="Liu J."/>
            <person name="Guo Q."/>
            <person name="Huang H."/>
            <person name="Sederoff R.R."/>
            <person name="Wang G."/>
            <person name="Qu G."/>
            <person name="Chen S."/>
        </authorList>
    </citation>
    <scope>NUCLEOTIDE SEQUENCE</scope>
    <source>
        <strain evidence="2">SC-2020</strain>
    </source>
</reference>
<evidence type="ECO:0000313" key="3">
    <source>
        <dbReference type="Proteomes" id="UP001164929"/>
    </source>
</evidence>
<gene>
    <name evidence="2" type="ORF">NC653_018206</name>
</gene>
<accession>A0AAD6QFZ5</accession>
<dbReference type="PROSITE" id="PS50878">
    <property type="entry name" value="RT_POL"/>
    <property type="match status" value="1"/>
</dbReference>
<dbReference type="InterPro" id="IPR026960">
    <property type="entry name" value="RVT-Znf"/>
</dbReference>
<dbReference type="InterPro" id="IPR000477">
    <property type="entry name" value="RT_dom"/>
</dbReference>
<dbReference type="SUPFAM" id="SSF56672">
    <property type="entry name" value="DNA/RNA polymerases"/>
    <property type="match status" value="1"/>
</dbReference>
<proteinExistence type="predicted"/>
<sequence length="481" mass="54996">MHNYHHNNGPGRCALKIDLKKAFDTVSLEFILAGLHAIGIPHEMVNWIKICITTVHYTININGALHGFFKSTRGIRQGDPLSPYLFVLAMEGLNGIIQQSVNSSNFKYHWRCQQNKITHLCFADDLMMFCHADLASIIVLKSSLDIFSKLSGLTINHAKSSLFLAGVDDSLRSNIKDNIGIHEATFPMRLQLIKSVLFSIQVYWSSMFIFPCATIRKIESILAAFLWKGTSLSPTRSKVAWNAICFPLHEGGLGIKKLKTWNQAATIKHIWHLLTDKKSIWTTWVHRILLRGRSFWQLNMPSNPSWTWRKILQTRELCRGWIISRIGNDSSTFLWYDYWLPEGTRFIDVHPLRTLTATGLPWNAQVSTIIQDGQWHFPRDVPAIQPTLNSIHFYPNPSSKDTYTWTGHPSGKFSIASAWELLRARRPINNMHHLLWFAGHIPRHSFILWLACLGRLRTMDRLSSAGIIQNASCILCGLHEI</sequence>
<keyword evidence="3" id="KW-1185">Reference proteome</keyword>
<name>A0AAD6QFZ5_9ROSI</name>
<dbReference type="EMBL" id="JAQIZT010000007">
    <property type="protein sequence ID" value="KAJ6989648.1"/>
    <property type="molecule type" value="Genomic_DNA"/>
</dbReference>
<dbReference type="InterPro" id="IPR043502">
    <property type="entry name" value="DNA/RNA_pol_sf"/>
</dbReference>
<organism evidence="2 3">
    <name type="scientific">Populus alba x Populus x berolinensis</name>
    <dbReference type="NCBI Taxonomy" id="444605"/>
    <lineage>
        <taxon>Eukaryota</taxon>
        <taxon>Viridiplantae</taxon>
        <taxon>Streptophyta</taxon>
        <taxon>Embryophyta</taxon>
        <taxon>Tracheophyta</taxon>
        <taxon>Spermatophyta</taxon>
        <taxon>Magnoliopsida</taxon>
        <taxon>eudicotyledons</taxon>
        <taxon>Gunneridae</taxon>
        <taxon>Pentapetalae</taxon>
        <taxon>rosids</taxon>
        <taxon>fabids</taxon>
        <taxon>Malpighiales</taxon>
        <taxon>Salicaceae</taxon>
        <taxon>Saliceae</taxon>
        <taxon>Populus</taxon>
    </lineage>
</organism>